<evidence type="ECO:0000313" key="12">
    <source>
        <dbReference type="Ensembl" id="ENSKMAP00000007006.1"/>
    </source>
</evidence>
<dbReference type="GeneTree" id="ENSGT00390000010825"/>
<evidence type="ECO:0000256" key="2">
    <source>
        <dbReference type="ARBA" id="ARBA00006875"/>
    </source>
</evidence>
<evidence type="ECO:0000256" key="8">
    <source>
        <dbReference type="ARBA" id="ARBA00023273"/>
    </source>
</evidence>
<proteinExistence type="inferred from homology"/>
<dbReference type="Proteomes" id="UP000264800">
    <property type="component" value="Unplaced"/>
</dbReference>
<keyword evidence="7" id="KW-0206">Cytoskeleton</keyword>
<evidence type="ECO:0000256" key="6">
    <source>
        <dbReference type="ARBA" id="ARBA00023069"/>
    </source>
</evidence>
<sequence>MLPWLPPHSNTSFEQLDGHQSLIFTEFCAPTFNAPKTVKMYKVDPLLDQSTEKAVEARRSAEAARKARIFNTRLRVMGLDTDALNQQVQEKKQQQNLEKQRDKAFGTLRKYQDESLLQRDISQKEKIKAVHQDLSQYWAAQQRDADLKCGLKGAFKITVPEGELGPASMQIFQGEGAGLDQTRREQVKRTEKDLRAQMDDNKRKHTGDKHREMLANRELVHQDLRGVQQAALKEEWRKAERVALSDYNQALAAERAEHLKEQRRAEERENLAEMWHTVTSDMMTECADAADIDPGGGRAPQVLSDRWKGMSPEQLSAIHREREQQRLDRQRQLNAEKMSDTAWDFQLLKMSREAQEEERSAAELRRQQRIEVDRVNMELAREQQAHQEYLNKKLYTNKPTKEYFNQFNTSSR</sequence>
<organism evidence="12 13">
    <name type="scientific">Kryptolebias marmoratus</name>
    <name type="common">Mangrove killifish</name>
    <name type="synonym">Rivulus marmoratus</name>
    <dbReference type="NCBI Taxonomy" id="37003"/>
    <lineage>
        <taxon>Eukaryota</taxon>
        <taxon>Metazoa</taxon>
        <taxon>Chordata</taxon>
        <taxon>Craniata</taxon>
        <taxon>Vertebrata</taxon>
        <taxon>Euteleostomi</taxon>
        <taxon>Actinopterygii</taxon>
        <taxon>Neopterygii</taxon>
        <taxon>Teleostei</taxon>
        <taxon>Neoteleostei</taxon>
        <taxon>Acanthomorphata</taxon>
        <taxon>Ovalentaria</taxon>
        <taxon>Atherinomorphae</taxon>
        <taxon>Cyprinodontiformes</taxon>
        <taxon>Rivulidae</taxon>
        <taxon>Kryptolebias</taxon>
    </lineage>
</organism>
<comment type="similarity">
    <text evidence="2">Belongs to the RIB43A family.</text>
</comment>
<evidence type="ECO:0000256" key="11">
    <source>
        <dbReference type="SAM" id="Coils"/>
    </source>
</evidence>
<evidence type="ECO:0000256" key="4">
    <source>
        <dbReference type="ARBA" id="ARBA00022846"/>
    </source>
</evidence>
<dbReference type="STRING" id="37003.ENSKMAP00000007006"/>
<dbReference type="PANTHER" id="PTHR14517">
    <property type="entry name" value="RIB43A-RELATED"/>
    <property type="match status" value="1"/>
</dbReference>
<dbReference type="Ensembl" id="ENSKMAT00000007121.1">
    <property type="protein sequence ID" value="ENSKMAP00000007006.1"/>
    <property type="gene ID" value="ENSKMAG00000005301.1"/>
</dbReference>
<comment type="subunit">
    <text evidence="10">Microtubule inner protein component of sperm flagellar doublet microtubules.</text>
</comment>
<dbReference type="InterPro" id="IPR008805">
    <property type="entry name" value="RIB43A"/>
</dbReference>
<protein>
    <recommendedName>
        <fullName evidence="9">RIB43A-like with coiled-coils protein 1</fullName>
    </recommendedName>
</protein>
<evidence type="ECO:0000256" key="9">
    <source>
        <dbReference type="ARBA" id="ARBA00041087"/>
    </source>
</evidence>
<dbReference type="Pfam" id="PF05914">
    <property type="entry name" value="RIB43A"/>
    <property type="match status" value="1"/>
</dbReference>
<dbReference type="OMA" id="CLKMQQE"/>
<keyword evidence="5 11" id="KW-0175">Coiled coil</keyword>
<keyword evidence="13" id="KW-1185">Reference proteome</keyword>
<keyword evidence="6" id="KW-0969">Cilium</keyword>
<evidence type="ECO:0000256" key="3">
    <source>
        <dbReference type="ARBA" id="ARBA00022490"/>
    </source>
</evidence>
<evidence type="ECO:0000256" key="10">
    <source>
        <dbReference type="ARBA" id="ARBA00046435"/>
    </source>
</evidence>
<reference evidence="12" key="1">
    <citation type="submission" date="2025-08" db="UniProtKB">
        <authorList>
            <consortium name="Ensembl"/>
        </authorList>
    </citation>
    <scope>IDENTIFICATION</scope>
</reference>
<evidence type="ECO:0000313" key="13">
    <source>
        <dbReference type="Proteomes" id="UP000264800"/>
    </source>
</evidence>
<dbReference type="PANTHER" id="PTHR14517:SF11">
    <property type="entry name" value="RIB43A-LIKE WITH COILED-COILS PROTEIN 1"/>
    <property type="match status" value="1"/>
</dbReference>
<keyword evidence="3" id="KW-0963">Cytoplasm</keyword>
<keyword evidence="4" id="KW-0282">Flagellum</keyword>
<evidence type="ECO:0000256" key="5">
    <source>
        <dbReference type="ARBA" id="ARBA00023054"/>
    </source>
</evidence>
<evidence type="ECO:0000256" key="1">
    <source>
        <dbReference type="ARBA" id="ARBA00004611"/>
    </source>
</evidence>
<evidence type="ECO:0000256" key="7">
    <source>
        <dbReference type="ARBA" id="ARBA00023212"/>
    </source>
</evidence>
<dbReference type="AlphaFoldDB" id="A0A3Q2ZT52"/>
<comment type="subcellular location">
    <subcellularLocation>
        <location evidence="1">Cytoplasm</location>
        <location evidence="1">Cytoskeleton</location>
        <location evidence="1">Flagellum axoneme</location>
    </subcellularLocation>
</comment>
<accession>A0A3Q2ZT52</accession>
<reference evidence="12" key="2">
    <citation type="submission" date="2025-09" db="UniProtKB">
        <authorList>
            <consortium name="Ensembl"/>
        </authorList>
    </citation>
    <scope>IDENTIFICATION</scope>
</reference>
<name>A0A3Q2ZT52_KRYMA</name>
<keyword evidence="8" id="KW-0966">Cell projection</keyword>
<feature type="coiled-coil region" evidence="11">
    <location>
        <begin position="347"/>
        <end position="392"/>
    </location>
</feature>